<feature type="compositionally biased region" description="Low complexity" evidence="1">
    <location>
        <begin position="245"/>
        <end position="254"/>
    </location>
</feature>
<dbReference type="AlphaFoldDB" id="A0A2G3DTP5"/>
<feature type="compositionally biased region" description="Acidic residues" evidence="1">
    <location>
        <begin position="261"/>
        <end position="271"/>
    </location>
</feature>
<reference evidence="3 4" key="1">
    <citation type="submission" date="2017-10" db="EMBL/GenBank/DDBJ databases">
        <title>Resolving the taxonomy of Roseburia spp., Eubacterium rectale and Agathobacter spp. through phylogenomic analysis.</title>
        <authorList>
            <person name="Sheridan P.O."/>
            <person name="Walker A.W."/>
            <person name="Duncan S.H."/>
            <person name="Scott K.P."/>
            <person name="Toole P.W.O."/>
            <person name="Luis P."/>
            <person name="Flint H.J."/>
        </authorList>
    </citation>
    <scope>NUCLEOTIDE SEQUENCE [LARGE SCALE GENOMIC DNA]</scope>
    <source>
        <strain evidence="3 4">JK626</strain>
    </source>
</reference>
<evidence type="ECO:0000313" key="4">
    <source>
        <dbReference type="Proteomes" id="UP000225889"/>
    </source>
</evidence>
<proteinExistence type="predicted"/>
<accession>A0A2G3DTP5</accession>
<evidence type="ECO:0000256" key="2">
    <source>
        <dbReference type="SAM" id="SignalP"/>
    </source>
</evidence>
<name>A0A2G3DTP5_9FIRM</name>
<reference evidence="3 4" key="2">
    <citation type="submission" date="2017-10" db="EMBL/GenBank/DDBJ databases">
        <authorList>
            <person name="Banno H."/>
            <person name="Chua N.-H."/>
        </authorList>
    </citation>
    <scope>NUCLEOTIDE SEQUENCE [LARGE SCALE GENOMIC DNA]</scope>
    <source>
        <strain evidence="3 4">JK626</strain>
    </source>
</reference>
<gene>
    <name evidence="3" type="ORF">CSX01_10995</name>
</gene>
<dbReference type="Proteomes" id="UP000225889">
    <property type="component" value="Unassembled WGS sequence"/>
</dbReference>
<feature type="region of interest" description="Disordered" evidence="1">
    <location>
        <begin position="239"/>
        <end position="290"/>
    </location>
</feature>
<dbReference type="RefSeq" id="WP_099392434.1">
    <property type="nucleotide sequence ID" value="NZ_PDYF01000030.1"/>
</dbReference>
<feature type="chain" id="PRO_5013579118" evidence="2">
    <location>
        <begin position="30"/>
        <end position="290"/>
    </location>
</feature>
<organism evidence="3 4">
    <name type="scientific">Pseudobutyrivibrio ruminis</name>
    <dbReference type="NCBI Taxonomy" id="46206"/>
    <lineage>
        <taxon>Bacteria</taxon>
        <taxon>Bacillati</taxon>
        <taxon>Bacillota</taxon>
        <taxon>Clostridia</taxon>
        <taxon>Lachnospirales</taxon>
        <taxon>Lachnospiraceae</taxon>
        <taxon>Pseudobutyrivibrio</taxon>
    </lineage>
</organism>
<dbReference type="EMBL" id="PDYF01000030">
    <property type="protein sequence ID" value="PHU34263.1"/>
    <property type="molecule type" value="Genomic_DNA"/>
</dbReference>
<evidence type="ECO:0000256" key="1">
    <source>
        <dbReference type="SAM" id="MobiDB-lite"/>
    </source>
</evidence>
<sequence>MKNRIVQTLIIFAFVASVMGGKNTITAHAAEANTATEATQTKTVTLTNEVKAMLKNVFDATYYAETYPDVVAVLGTDADALFNHYVSNGINEGRDASATFNASVYALANPDLVEVYSGDMNSIIAHYVVCGQAEGRVATLATYVAGIKAGTVAAPTSGGSGKGAVANTTTESTDYLHADLAAELGLPAWALYDGPGVMLPTGKIVEVGEFFVMDWVGTGIYGRYVGTEGHLHLEESHDSTYSEFGSSDGVSSDISSHEVPADIEWDSDSSDSIDAAEAAEAADAASGEWG</sequence>
<evidence type="ECO:0000313" key="3">
    <source>
        <dbReference type="EMBL" id="PHU34263.1"/>
    </source>
</evidence>
<comment type="caution">
    <text evidence="3">The sequence shown here is derived from an EMBL/GenBank/DDBJ whole genome shotgun (WGS) entry which is preliminary data.</text>
</comment>
<feature type="signal peptide" evidence="2">
    <location>
        <begin position="1"/>
        <end position="29"/>
    </location>
</feature>
<keyword evidence="2" id="KW-0732">Signal</keyword>
<protein>
    <submittedName>
        <fullName evidence="3">Uncharacterized protein</fullName>
    </submittedName>
</protein>
<feature type="compositionally biased region" description="Low complexity" evidence="1">
    <location>
        <begin position="272"/>
        <end position="290"/>
    </location>
</feature>